<evidence type="ECO:0000256" key="38">
    <source>
        <dbReference type="ARBA" id="ARBA00073317"/>
    </source>
</evidence>
<evidence type="ECO:0000256" key="16">
    <source>
        <dbReference type="ARBA" id="ARBA00023242"/>
    </source>
</evidence>
<dbReference type="SMART" id="SM00382">
    <property type="entry name" value="AAA"/>
    <property type="match status" value="2"/>
</dbReference>
<comment type="catalytic activity">
    <reaction evidence="22">
        <text>AMP + ATP = 2 ADP</text>
        <dbReference type="Rhea" id="RHEA:12973"/>
        <dbReference type="ChEBI" id="CHEBI:30616"/>
        <dbReference type="ChEBI" id="CHEBI:456215"/>
        <dbReference type="ChEBI" id="CHEBI:456216"/>
    </reaction>
</comment>
<dbReference type="Gene3D" id="3.40.50.300">
    <property type="entry name" value="P-loop containing nucleotide triphosphate hydrolases"/>
    <property type="match status" value="4"/>
</dbReference>
<dbReference type="RefSeq" id="XP_032130943.1">
    <property type="nucleotide sequence ID" value="XM_032275052.1"/>
</dbReference>
<evidence type="ECO:0000256" key="31">
    <source>
        <dbReference type="ARBA" id="ARBA00048389"/>
    </source>
</evidence>
<dbReference type="CTD" id="221264"/>
<proteinExistence type="inferred from homology"/>
<comment type="catalytic activity">
    <reaction evidence="35">
        <text>dAMP + ATP = dADP + ADP</text>
        <dbReference type="Rhea" id="RHEA:23100"/>
        <dbReference type="ChEBI" id="CHEBI:30616"/>
        <dbReference type="ChEBI" id="CHEBI:57667"/>
        <dbReference type="ChEBI" id="CHEBI:58245"/>
        <dbReference type="ChEBI" id="CHEBI:456216"/>
    </reaction>
</comment>
<evidence type="ECO:0000256" key="2">
    <source>
        <dbReference type="ARBA" id="ARBA00004123"/>
    </source>
</evidence>
<keyword evidence="41" id="KW-1185">Reference proteome</keyword>
<comment type="catalytic activity">
    <reaction evidence="19">
        <text>dCDP + GTP = dCTP + GDP</text>
        <dbReference type="Rhea" id="RHEA:79875"/>
        <dbReference type="ChEBI" id="CHEBI:37565"/>
        <dbReference type="ChEBI" id="CHEBI:58189"/>
        <dbReference type="ChEBI" id="CHEBI:58593"/>
        <dbReference type="ChEBI" id="CHEBI:61481"/>
    </reaction>
</comment>
<evidence type="ECO:0000256" key="5">
    <source>
        <dbReference type="ARBA" id="ARBA00007220"/>
    </source>
</evidence>
<dbReference type="InterPro" id="IPR003593">
    <property type="entry name" value="AAA+_ATPase"/>
</dbReference>
<evidence type="ECO:0000256" key="30">
    <source>
        <dbReference type="ARBA" id="ARBA00048319"/>
    </source>
</evidence>
<dbReference type="EC" id="2.7.4.6" evidence="6"/>
<evidence type="ECO:0000256" key="18">
    <source>
        <dbReference type="ARBA" id="ARBA00045073"/>
    </source>
</evidence>
<feature type="region of interest" description="Disordered" evidence="39">
    <location>
        <begin position="185"/>
        <end position="210"/>
    </location>
</feature>
<sequence length="1624" mass="188024">MTSQEKTEEHPFADIFDEDETEKNFLFSKPVCFVVFGKPGVGKTTLAHHIAQAWKCIRVEALPILEEHIAAETELGVMLQSMLISGQSIPDELVIKLMLEKLNSPEVCHFGYIITEIPSLSQDAMTTLQQIELIKNLNLKPDIMINIKCPDYDLCQRISGQRQHNSTGYIYSRDQWDPEVIENQRKKKKEAQKDKKGEEEEEEEEQEEEEAFIAEMQMVAEILHHLVQRPEDYLENVKNIVKLYKETILQTLEEVMAEHNPQYLIELSGNKPPEELFTIVMDRLKYLNLKRAAVITKLQGAEEEVSDTLENGELFRTLASYKPIAPRYRWQRSKWGPTCPVNLKDGNIYSGLSDYSVSFLGKIYCLSSEEALKPFLLNPRPYLLPPMPAPPCKVFIIGPQYSGKTTLCNMLAENYKGKVVDYAQLVQPRFDKARERLVENTIAEATVAAIKVVKEKLLTELQAKKQAETTLREFQRQYEQMEFGVFPTDAHKSLEDTDSSINERYIQGSQRERSSSLEDTEEAKTKSENVLSDQAAKVDKDEDSIEEVTADHPEVVSMIEKTIKMSQDMNFEQPYEKYAEILQEVLREVMEENKDRFPGAPKYGGWIMDNCPIMKELWMVLIKKEIIPDLVIYLSDTVNNGKCLLNRIYLRNKSEIDSKILERLLEELQKKKKEEEAARKATEEELRLEEENQRLLEDLKVKVKEAEETDNEDEEEIEGDELEVHEEPEASQDTRGSLLPEESEASEVPESEPEAEPFQYTARELTGEDYEEETEDYQTEAEVDEELEEEEDEEGEDKIKERKRQLGDTKHFCPVVLKENFILQPGNMEEAAKYREKIYYFSSAEAKEKFLEHPEEYVAYKEPLKAPPLRVCLVGPHGSGKTMCGRQLAEKLNIFHIQFEEVLQEKLLLKTEKKVGPEFEEDSEDEEAAKQELEEFAIQANVKLEEENTKKQLPEVQLTAEEEVIKSSLMENEPLPPEILEVILSEWWLKEPIRSTGFILDGFPRYPEEAQFLGERGFFPDAAIFMQVEDQDIFVRLLPAQIEKWKLKQKKKLERKKLIKDMKAKIRADMIAKRRVELILEREKRRRENPVRDDEEISEEDLEEDDDDIENILEEEFPKNEEEMSGEEDEEQEADAIERLRGELGEKFEAEMHNLQIMQDELERYLIPIISINGARKNHIVQYTLNTKLKPLVENRASIFEKCHPIPASLAHKMLTFTYKYISSFGYWDPVKLSEGETIKPVENAENPIYPVIHRQYIYFLSSKETKDKFMKNPIKYIRQPKPRPTVPIRIIIVGPPKSGKTTVAKKITSEYGLKCISIGEALRSVLKNHPETELALMLNWHLHKGMTAPDELAIQALELSLMEGVCSTAGVVIDGYPVTKHQMNLLEARSIIPMVIFELSVPSKEIFKRLLLEKGNEQRLPYPLHNSAQIIAVRNVKYHKNIGEIRQYYQEQHQNWYVIDGFHSKWWVWNEVVKNVQMVNKYMQIYLERIKAGKAACIDKLCITPQELLSRLGEFGQFCPVSLAESQELFDCSAADSLEFAAEFRGHYYKMSSQEKLNKFLENPELYVPPLAPHPLPSADMIPKRLTLSELKSRFPKCAELQGYCPVTYQEGKQRQVLAFVEV</sequence>
<keyword evidence="14" id="KW-0969">Cilium</keyword>
<evidence type="ECO:0000256" key="22">
    <source>
        <dbReference type="ARBA" id="ARBA00045112"/>
    </source>
</evidence>
<feature type="compositionally biased region" description="Basic and acidic residues" evidence="39">
    <location>
        <begin position="510"/>
        <end position="527"/>
    </location>
</feature>
<organism evidence="41 43">
    <name type="scientific">Sapajus apella</name>
    <name type="common">Brown-capped capuchin</name>
    <name type="synonym">Cebus apella</name>
    <dbReference type="NCBI Taxonomy" id="9515"/>
    <lineage>
        <taxon>Eukaryota</taxon>
        <taxon>Metazoa</taxon>
        <taxon>Chordata</taxon>
        <taxon>Craniata</taxon>
        <taxon>Vertebrata</taxon>
        <taxon>Euteleostomi</taxon>
        <taxon>Mammalia</taxon>
        <taxon>Eutheria</taxon>
        <taxon>Euarchontoglires</taxon>
        <taxon>Primates</taxon>
        <taxon>Haplorrhini</taxon>
        <taxon>Platyrrhini</taxon>
        <taxon>Cebidae</taxon>
        <taxon>Cebinae</taxon>
        <taxon>Sapajus</taxon>
    </lineage>
</organism>
<comment type="catalytic activity">
    <reaction evidence="1">
        <text>a ribonucleoside 5'-diphosphate + ATP = a ribonucleoside 5'-triphosphate + ADP</text>
        <dbReference type="Rhea" id="RHEA:18113"/>
        <dbReference type="ChEBI" id="CHEBI:30616"/>
        <dbReference type="ChEBI" id="CHEBI:57930"/>
        <dbReference type="ChEBI" id="CHEBI:61557"/>
        <dbReference type="ChEBI" id="CHEBI:456216"/>
        <dbReference type="EC" id="2.7.4.6"/>
    </reaction>
</comment>
<dbReference type="GO" id="GO:0005634">
    <property type="term" value="C:nucleus"/>
    <property type="evidence" value="ECO:0007669"/>
    <property type="project" value="UniProtKB-SubCell"/>
</dbReference>
<dbReference type="Pfam" id="PF00406">
    <property type="entry name" value="ADK"/>
    <property type="match status" value="2"/>
</dbReference>
<evidence type="ECO:0000256" key="8">
    <source>
        <dbReference type="ARBA" id="ARBA00022679"/>
    </source>
</evidence>
<dbReference type="GO" id="GO:0050145">
    <property type="term" value="F:nucleoside monophosphate kinase activity"/>
    <property type="evidence" value="ECO:0007669"/>
    <property type="project" value="UniProtKB-EC"/>
</dbReference>
<dbReference type="Proteomes" id="UP000504640">
    <property type="component" value="Unplaced"/>
</dbReference>
<evidence type="ECO:0000256" key="10">
    <source>
        <dbReference type="ARBA" id="ARBA00022777"/>
    </source>
</evidence>
<comment type="catalytic activity">
    <reaction evidence="25">
        <text>GTP + UDP = UTP + GDP</text>
        <dbReference type="Rhea" id="RHEA:79863"/>
        <dbReference type="ChEBI" id="CHEBI:37565"/>
        <dbReference type="ChEBI" id="CHEBI:46398"/>
        <dbReference type="ChEBI" id="CHEBI:58189"/>
        <dbReference type="ChEBI" id="CHEBI:58223"/>
    </reaction>
</comment>
<comment type="catalytic activity">
    <reaction evidence="20">
        <text>a ribonucleoside 5'-phosphate + ATP = a ribonucleoside 5'-diphosphate + ADP</text>
        <dbReference type="Rhea" id="RHEA:24036"/>
        <dbReference type="ChEBI" id="CHEBI:30616"/>
        <dbReference type="ChEBI" id="CHEBI:57930"/>
        <dbReference type="ChEBI" id="CHEBI:58043"/>
        <dbReference type="ChEBI" id="CHEBI:456216"/>
        <dbReference type="EC" id="2.7.4.4"/>
    </reaction>
</comment>
<dbReference type="GO" id="GO:0005524">
    <property type="term" value="F:ATP binding"/>
    <property type="evidence" value="ECO:0007669"/>
    <property type="project" value="UniProtKB-KW"/>
</dbReference>
<evidence type="ECO:0000256" key="20">
    <source>
        <dbReference type="ARBA" id="ARBA00045096"/>
    </source>
</evidence>
<evidence type="ECO:0000256" key="17">
    <source>
        <dbReference type="ARBA" id="ARBA00023273"/>
    </source>
</evidence>
<evidence type="ECO:0000256" key="23">
    <source>
        <dbReference type="ARBA" id="ARBA00047172"/>
    </source>
</evidence>
<evidence type="ECO:0000256" key="29">
    <source>
        <dbReference type="ARBA" id="ARBA00048191"/>
    </source>
</evidence>
<protein>
    <recommendedName>
        <fullName evidence="38">Adenylate kinase 9</fullName>
        <ecNumber evidence="23">2.7.4.4</ecNumber>
        <ecNumber evidence="6">2.7.4.6</ecNumber>
    </recommendedName>
</protein>
<dbReference type="PANTHER" id="PTHR23359">
    <property type="entry name" value="NUCLEOTIDE KINASE"/>
    <property type="match status" value="1"/>
</dbReference>
<comment type="subcellular location">
    <subcellularLocation>
        <location evidence="3">Cell projection</location>
        <location evidence="3">Cilium</location>
        <location evidence="3">Flagellum</location>
    </subcellularLocation>
    <subcellularLocation>
        <location evidence="4">Cytoplasm</location>
    </subcellularLocation>
    <subcellularLocation>
        <location evidence="2">Nucleus</location>
    </subcellularLocation>
</comment>
<dbReference type="RefSeq" id="XP_032130944.1">
    <property type="nucleotide sequence ID" value="XM_032275053.1"/>
</dbReference>
<feature type="domain" description="AAA+ ATPase" evidence="40">
    <location>
        <begin position="867"/>
        <end position="1204"/>
    </location>
</feature>
<evidence type="ECO:0000259" key="40">
    <source>
        <dbReference type="SMART" id="SM00382"/>
    </source>
</evidence>
<keyword evidence="15" id="KW-0546">Nucleotide metabolism</keyword>
<keyword evidence="10 42" id="KW-0418">Kinase</keyword>
<keyword evidence="11" id="KW-0067">ATP-binding</keyword>
<evidence type="ECO:0000256" key="14">
    <source>
        <dbReference type="ARBA" id="ARBA00023069"/>
    </source>
</evidence>
<evidence type="ECO:0000256" key="19">
    <source>
        <dbReference type="ARBA" id="ARBA00045094"/>
    </source>
</evidence>
<dbReference type="GeneID" id="116549473"/>
<evidence type="ECO:0000256" key="21">
    <source>
        <dbReference type="ARBA" id="ARBA00045111"/>
    </source>
</evidence>
<evidence type="ECO:0000256" key="7">
    <source>
        <dbReference type="ARBA" id="ARBA00022490"/>
    </source>
</evidence>
<evidence type="ECO:0000313" key="42">
    <source>
        <dbReference type="RefSeq" id="XP_032130943.1"/>
    </source>
</evidence>
<dbReference type="FunFam" id="3.40.50.300:FF:001757">
    <property type="entry name" value="Adenylate kinase 9"/>
    <property type="match status" value="1"/>
</dbReference>
<evidence type="ECO:0000256" key="36">
    <source>
        <dbReference type="ARBA" id="ARBA00049415"/>
    </source>
</evidence>
<comment type="catalytic activity">
    <reaction evidence="33">
        <text>dTDP + GTP = dTTP + GDP</text>
        <dbReference type="Rhea" id="RHEA:79867"/>
        <dbReference type="ChEBI" id="CHEBI:37565"/>
        <dbReference type="ChEBI" id="CHEBI:37568"/>
        <dbReference type="ChEBI" id="CHEBI:58189"/>
        <dbReference type="ChEBI" id="CHEBI:58369"/>
    </reaction>
</comment>
<feature type="region of interest" description="Disordered" evidence="39">
    <location>
        <begin position="489"/>
        <end position="547"/>
    </location>
</feature>
<comment type="catalytic activity">
    <reaction evidence="18">
        <text>dADP + GTP = dATP + GDP</text>
        <dbReference type="Rhea" id="RHEA:79871"/>
        <dbReference type="ChEBI" id="CHEBI:37565"/>
        <dbReference type="ChEBI" id="CHEBI:57667"/>
        <dbReference type="ChEBI" id="CHEBI:58189"/>
        <dbReference type="ChEBI" id="CHEBI:61404"/>
    </reaction>
</comment>
<evidence type="ECO:0000256" key="4">
    <source>
        <dbReference type="ARBA" id="ARBA00004496"/>
    </source>
</evidence>
<keyword evidence="13" id="KW-0175">Coiled coil</keyword>
<comment type="catalytic activity">
    <reaction evidence="34">
        <text>dGDP + ATP = dGTP + ADP</text>
        <dbReference type="Rhea" id="RHEA:27690"/>
        <dbReference type="ChEBI" id="CHEBI:30616"/>
        <dbReference type="ChEBI" id="CHEBI:58595"/>
        <dbReference type="ChEBI" id="CHEBI:61429"/>
        <dbReference type="ChEBI" id="CHEBI:456216"/>
        <dbReference type="EC" id="2.7.4.6"/>
    </reaction>
</comment>
<evidence type="ECO:0000256" key="34">
    <source>
        <dbReference type="ARBA" id="ARBA00048759"/>
    </source>
</evidence>
<keyword evidence="16" id="KW-0539">Nucleus</keyword>
<dbReference type="GO" id="GO:0031514">
    <property type="term" value="C:motile cilium"/>
    <property type="evidence" value="ECO:0007669"/>
    <property type="project" value="UniProtKB-SubCell"/>
</dbReference>
<comment type="catalytic activity">
    <reaction evidence="21">
        <text>CDP + GTP = CTP + GDP</text>
        <dbReference type="Rhea" id="RHEA:79859"/>
        <dbReference type="ChEBI" id="CHEBI:37563"/>
        <dbReference type="ChEBI" id="CHEBI:37565"/>
        <dbReference type="ChEBI" id="CHEBI:58069"/>
        <dbReference type="ChEBI" id="CHEBI:58189"/>
    </reaction>
</comment>
<evidence type="ECO:0000256" key="12">
    <source>
        <dbReference type="ARBA" id="ARBA00022846"/>
    </source>
</evidence>
<comment type="function">
    <text evidence="37">Broad-specificity nucleoside phosphate kinase involved in cellular nucleotide homeostasis by catalyzing nucleoside-phosphate interconversions. Similar to other adenylate kinases, preferentially catalyzes the phosphorylation of the nucleoside monophosphate AMP with ATP as phosphate donor to produce ADP. In vitro, can also catalyze the phosphorylation of CMP, dAMP and dCMP and use GTP as an alternate phosphate donor. Moreover, exhibits a diphosphate kinase activity, producing ATP, CTP, GTP, UTP, TTP, dATP, dCTP and dGTP from the corresponding diphosphate substrates with either ATP or GTP as phosphate donors. For this activity shows the following substrate preference CDP &gt; UDP &gt; ADP &gt; TDP.</text>
</comment>
<evidence type="ECO:0000256" key="26">
    <source>
        <dbReference type="ARBA" id="ARBA00047530"/>
    </source>
</evidence>
<keyword evidence="17" id="KW-0966">Cell projection</keyword>
<feature type="compositionally biased region" description="Acidic residues" evidence="39">
    <location>
        <begin position="741"/>
        <end position="755"/>
    </location>
</feature>
<feature type="domain" description="AAA+ ATPase" evidence="40">
    <location>
        <begin position="29"/>
        <end position="241"/>
    </location>
</feature>
<evidence type="ECO:0000256" key="25">
    <source>
        <dbReference type="ARBA" id="ARBA00047439"/>
    </source>
</evidence>
<dbReference type="EC" id="2.7.4.4" evidence="23"/>
<dbReference type="InterPro" id="IPR027417">
    <property type="entry name" value="P-loop_NTPase"/>
</dbReference>
<evidence type="ECO:0000256" key="1">
    <source>
        <dbReference type="ARBA" id="ARBA00000937"/>
    </source>
</evidence>
<reference evidence="42 43" key="1">
    <citation type="submission" date="2025-04" db="UniProtKB">
        <authorList>
            <consortium name="RefSeq"/>
        </authorList>
    </citation>
    <scope>IDENTIFICATION</scope>
    <source>
        <tissue evidence="42 43">Blood</tissue>
    </source>
</reference>
<dbReference type="SUPFAM" id="SSF52540">
    <property type="entry name" value="P-loop containing nucleoside triphosphate hydrolases"/>
    <property type="match status" value="6"/>
</dbReference>
<evidence type="ECO:0000313" key="43">
    <source>
        <dbReference type="RefSeq" id="XP_032130944.1"/>
    </source>
</evidence>
<evidence type="ECO:0000256" key="9">
    <source>
        <dbReference type="ARBA" id="ARBA00022741"/>
    </source>
</evidence>
<evidence type="ECO:0000256" key="32">
    <source>
        <dbReference type="ARBA" id="ARBA00048564"/>
    </source>
</evidence>
<evidence type="ECO:0000256" key="37">
    <source>
        <dbReference type="ARBA" id="ARBA00058483"/>
    </source>
</evidence>
<evidence type="ECO:0000256" key="28">
    <source>
        <dbReference type="ARBA" id="ARBA00047845"/>
    </source>
</evidence>
<evidence type="ECO:0000256" key="13">
    <source>
        <dbReference type="ARBA" id="ARBA00023054"/>
    </source>
</evidence>
<keyword evidence="9" id="KW-0547">Nucleotide-binding</keyword>
<dbReference type="CDD" id="cd01428">
    <property type="entry name" value="ADK"/>
    <property type="match status" value="2"/>
</dbReference>
<dbReference type="InterPro" id="IPR000850">
    <property type="entry name" value="Adenylat/UMP-CMP_kin"/>
</dbReference>
<comment type="catalytic activity">
    <reaction evidence="26">
        <text>CMP + ATP = CDP + ADP</text>
        <dbReference type="Rhea" id="RHEA:11600"/>
        <dbReference type="ChEBI" id="CHEBI:30616"/>
        <dbReference type="ChEBI" id="CHEBI:58069"/>
        <dbReference type="ChEBI" id="CHEBI:60377"/>
        <dbReference type="ChEBI" id="CHEBI:456216"/>
    </reaction>
</comment>
<feature type="compositionally biased region" description="Acidic residues" evidence="39">
    <location>
        <begin position="767"/>
        <end position="796"/>
    </location>
</feature>
<feature type="compositionally biased region" description="Acidic residues" evidence="39">
    <location>
        <begin position="707"/>
        <end position="730"/>
    </location>
</feature>
<comment type="catalytic activity">
    <reaction evidence="32">
        <text>GDP + ATP = GTP + ADP</text>
        <dbReference type="Rhea" id="RHEA:27686"/>
        <dbReference type="ChEBI" id="CHEBI:30616"/>
        <dbReference type="ChEBI" id="CHEBI:37565"/>
        <dbReference type="ChEBI" id="CHEBI:58189"/>
        <dbReference type="ChEBI" id="CHEBI:456216"/>
        <dbReference type="EC" id="2.7.4.6"/>
    </reaction>
</comment>
<evidence type="ECO:0000256" key="6">
    <source>
        <dbReference type="ARBA" id="ARBA00012966"/>
    </source>
</evidence>
<comment type="catalytic activity">
    <reaction evidence="24">
        <text>UDP + ATP = UTP + ADP</text>
        <dbReference type="Rhea" id="RHEA:25098"/>
        <dbReference type="ChEBI" id="CHEBI:30616"/>
        <dbReference type="ChEBI" id="CHEBI:46398"/>
        <dbReference type="ChEBI" id="CHEBI:58223"/>
        <dbReference type="ChEBI" id="CHEBI:456216"/>
        <dbReference type="EC" id="2.7.4.6"/>
    </reaction>
</comment>
<keyword evidence="12" id="KW-0282">Flagellum</keyword>
<evidence type="ECO:0000256" key="39">
    <source>
        <dbReference type="SAM" id="MobiDB-lite"/>
    </source>
</evidence>
<feature type="compositionally biased region" description="Acidic residues" evidence="39">
    <location>
        <begin position="199"/>
        <end position="210"/>
    </location>
</feature>
<evidence type="ECO:0000256" key="24">
    <source>
        <dbReference type="ARBA" id="ARBA00047390"/>
    </source>
</evidence>
<comment type="catalytic activity">
    <reaction evidence="28">
        <text>GTP + CMP = CDP + GDP</text>
        <dbReference type="Rhea" id="RHEA:79855"/>
        <dbReference type="ChEBI" id="CHEBI:37565"/>
        <dbReference type="ChEBI" id="CHEBI:58069"/>
        <dbReference type="ChEBI" id="CHEBI:58189"/>
        <dbReference type="ChEBI" id="CHEBI:60377"/>
    </reaction>
</comment>
<evidence type="ECO:0000256" key="27">
    <source>
        <dbReference type="ARBA" id="ARBA00047822"/>
    </source>
</evidence>
<evidence type="ECO:0000313" key="41">
    <source>
        <dbReference type="Proteomes" id="UP000504640"/>
    </source>
</evidence>
<name>A0A6J3HMU2_SAPAP</name>
<evidence type="ECO:0000256" key="33">
    <source>
        <dbReference type="ARBA" id="ARBA00048620"/>
    </source>
</evidence>
<keyword evidence="7" id="KW-0963">Cytoplasm</keyword>
<evidence type="ECO:0000256" key="11">
    <source>
        <dbReference type="ARBA" id="ARBA00022840"/>
    </source>
</evidence>
<comment type="similarity">
    <text evidence="5">Belongs to the adenylate kinase family.</text>
</comment>
<evidence type="ECO:0000256" key="35">
    <source>
        <dbReference type="ARBA" id="ARBA00048824"/>
    </source>
</evidence>
<accession>A0A6J3HMU2</accession>
<comment type="catalytic activity">
    <reaction evidence="31">
        <text>dCDP + ATP = dCTP + ADP</text>
        <dbReference type="Rhea" id="RHEA:27678"/>
        <dbReference type="ChEBI" id="CHEBI:30616"/>
        <dbReference type="ChEBI" id="CHEBI:58593"/>
        <dbReference type="ChEBI" id="CHEBI:61481"/>
        <dbReference type="ChEBI" id="CHEBI:456216"/>
        <dbReference type="EC" id="2.7.4.6"/>
    </reaction>
</comment>
<comment type="catalytic activity">
    <reaction evidence="27">
        <text>dCMP + ATP = dCDP + ADP</text>
        <dbReference type="Rhea" id="RHEA:25094"/>
        <dbReference type="ChEBI" id="CHEBI:30616"/>
        <dbReference type="ChEBI" id="CHEBI:57566"/>
        <dbReference type="ChEBI" id="CHEBI:58593"/>
        <dbReference type="ChEBI" id="CHEBI:456216"/>
    </reaction>
</comment>
<comment type="catalytic activity">
    <reaction evidence="29">
        <text>GTP + AMP = GDP + ADP</text>
        <dbReference type="Rhea" id="RHEA:29863"/>
        <dbReference type="ChEBI" id="CHEBI:37565"/>
        <dbReference type="ChEBI" id="CHEBI:58189"/>
        <dbReference type="ChEBI" id="CHEBI:456215"/>
        <dbReference type="ChEBI" id="CHEBI:456216"/>
    </reaction>
</comment>
<evidence type="ECO:0000256" key="3">
    <source>
        <dbReference type="ARBA" id="ARBA00004230"/>
    </source>
</evidence>
<evidence type="ECO:0000256" key="15">
    <source>
        <dbReference type="ARBA" id="ARBA00023080"/>
    </source>
</evidence>
<comment type="catalytic activity">
    <reaction evidence="30">
        <text>dTDP + ATP = dTTP + ADP</text>
        <dbReference type="Rhea" id="RHEA:27682"/>
        <dbReference type="ChEBI" id="CHEBI:30616"/>
        <dbReference type="ChEBI" id="CHEBI:37568"/>
        <dbReference type="ChEBI" id="CHEBI:58369"/>
        <dbReference type="ChEBI" id="CHEBI:456216"/>
        <dbReference type="EC" id="2.7.4.6"/>
    </reaction>
</comment>
<keyword evidence="8" id="KW-0808">Transferase</keyword>
<feature type="region of interest" description="Disordered" evidence="39">
    <location>
        <begin position="702"/>
        <end position="803"/>
    </location>
</feature>
<dbReference type="GO" id="GO:0005737">
    <property type="term" value="C:cytoplasm"/>
    <property type="evidence" value="ECO:0007669"/>
    <property type="project" value="UniProtKB-SubCell"/>
</dbReference>
<comment type="catalytic activity">
    <reaction evidence="36">
        <text>CDP + ATP = CTP + ADP</text>
        <dbReference type="Rhea" id="RHEA:25237"/>
        <dbReference type="ChEBI" id="CHEBI:30616"/>
        <dbReference type="ChEBI" id="CHEBI:37563"/>
        <dbReference type="ChEBI" id="CHEBI:58069"/>
        <dbReference type="ChEBI" id="CHEBI:456216"/>
        <dbReference type="EC" id="2.7.4.6"/>
    </reaction>
</comment>
<dbReference type="GO" id="GO:0004550">
    <property type="term" value="F:nucleoside diphosphate kinase activity"/>
    <property type="evidence" value="ECO:0007669"/>
    <property type="project" value="UniProtKB-EC"/>
</dbReference>
<gene>
    <name evidence="42 43" type="primary">AK9</name>
</gene>